<protein>
    <submittedName>
        <fullName evidence="1">Uncharacterized protein</fullName>
    </submittedName>
</protein>
<accession>E1TJ73</accession>
<proteinExistence type="predicted"/>
<dbReference type="HOGENOM" id="CLU_420767_0_0_4"/>
<gene>
    <name evidence="1" type="ordered locus">BC1003_6092</name>
</gene>
<dbReference type="SUPFAM" id="SSF48371">
    <property type="entry name" value="ARM repeat"/>
    <property type="match status" value="1"/>
</dbReference>
<dbReference type="InterPro" id="IPR016024">
    <property type="entry name" value="ARM-type_fold"/>
</dbReference>
<dbReference type="AlphaFoldDB" id="E1TJ73"/>
<dbReference type="EMBL" id="CP002218">
    <property type="protein sequence ID" value="ADN61984.1"/>
    <property type="molecule type" value="Genomic_DNA"/>
</dbReference>
<sequence>MSGSPISPTPRTPGQLALELHRTRTLTLQAEVTGEEIASLTPLLVDNAYRIEGNKVVFASLTERNRLAAAEIFKGLTDDVATGYLVAAESLIQDELLHPVHAAAHLVVLCSVNRNVLLDAAAFIQSSGERRPLGLAMMMGEALTELPAISANSLSAFCTALQGAYDGSMIATPFFEKLVAALASRTELCSEVLEICASAPSSTSSDLHRAALYALGTNDSQSVFDSVSAGVRGDSAVTREVCMWMLGRLCTRRNLTDEQVRAIEESLEPYLVDAGTDLHAAACQNVVCGLPEYELCRDTWRRLMETRDMTAIKSLASGLFAISRSMEPLEAILPLVGDCLPLGIEDSDELGSVDHVLCLLLGGSAVEQVIGWFTRWIREHGSGVFGDSDFARLFPQTVHWLMGEPGAFGKLVTNWLLDDERNPAAAAGGLLSHAVVHGKPGVPLDMPTADSLDAQGLVFLYRRILGFVLQERQLLSLTLSLLRTSNAKERTFQLVKEALVSEVGYDYPEQTLEALVAYRETCADLSELELIDEVVHAIKANEEALTTLPVANELMPPVRLSRDFALARAKEMERAMRAARKESVWAQIVHTVPVKGGTGFFRMVDGAYPAVTKMTTQCMTAALPRRDVLDPVGQAHRRLIFQTARRESK</sequence>
<name>E1TJ73_BURSG</name>
<dbReference type="eggNOG" id="ENOG5032S8B">
    <property type="taxonomic scope" value="Bacteria"/>
</dbReference>
<reference evidence="1" key="1">
    <citation type="submission" date="2010-09" db="EMBL/GenBank/DDBJ databases">
        <title>Complete sequence of chromosome2 of Burkholderia sp. CCGE1003.</title>
        <authorList>
            <consortium name="US DOE Joint Genome Institute"/>
            <person name="Lucas S."/>
            <person name="Copeland A."/>
            <person name="Lapidus A."/>
            <person name="Cheng J.-F."/>
            <person name="Bruce D."/>
            <person name="Goodwin L."/>
            <person name="Pitluck S."/>
            <person name="Daligault H."/>
            <person name="Davenport K."/>
            <person name="Detter J.C."/>
            <person name="Han C."/>
            <person name="Tapia R."/>
            <person name="Land M."/>
            <person name="Hauser L."/>
            <person name="Jeffries C."/>
            <person name="Kyrpides N."/>
            <person name="Ivanova N."/>
            <person name="Ovchinnikova G."/>
            <person name="Martinez-Romero E."/>
            <person name="Rogel M.A."/>
            <person name="Auchtung J."/>
            <person name="Tiedje J.M."/>
            <person name="Woyke T."/>
        </authorList>
    </citation>
    <scope>NUCLEOTIDE SEQUENCE</scope>
    <source>
        <strain evidence="1">CCGE1003</strain>
    </source>
</reference>
<dbReference type="OrthoDB" id="9080565at2"/>
<dbReference type="STRING" id="640512.BC1003_6092"/>
<evidence type="ECO:0000313" key="1">
    <source>
        <dbReference type="EMBL" id="ADN61984.1"/>
    </source>
</evidence>
<organism evidence="1">
    <name type="scientific">Burkholderia sp. (strain CCGE1003)</name>
    <dbReference type="NCBI Taxonomy" id="640512"/>
    <lineage>
        <taxon>Bacteria</taxon>
        <taxon>Pseudomonadati</taxon>
        <taxon>Pseudomonadota</taxon>
        <taxon>Betaproteobacteria</taxon>
        <taxon>Burkholderiales</taxon>
        <taxon>Burkholderiaceae</taxon>
        <taxon>Burkholderia</taxon>
    </lineage>
</organism>
<dbReference type="KEGG" id="bgf:BC1003_6092"/>